<dbReference type="EMBL" id="CP025057">
    <property type="protein sequence ID" value="AUB32000.1"/>
    <property type="molecule type" value="Genomic_DNA"/>
</dbReference>
<dbReference type="AlphaFoldDB" id="A0A2K8SGQ4"/>
<protein>
    <submittedName>
        <fullName evidence="1">Uncharacterized protein</fullName>
    </submittedName>
</protein>
<sequence>MYIENKETIELILKNYKEFLIKNESSIYNDILIKFDNFLRNNGINIHNFFEISLFLKNIINLLTLKIWNSELLDNDIKNDTFSFNNWICVKLELINNIDVSYLEFNRNEIEMVILSIINRLDVLETLRKTSNSNYNSSYLKLELDSEIEDYLRKIYFRNSEFIETIDNIGFYKNYLKNIRNQITHHTRLIYLPKEARGNIINIVKNYTYEFMSCILYYVTVVKNYMI</sequence>
<evidence type="ECO:0000313" key="2">
    <source>
        <dbReference type="Proteomes" id="UP000231823"/>
    </source>
</evidence>
<dbReference type="KEGG" id="sfz:SFLOR_v1c09520"/>
<keyword evidence="2" id="KW-1185">Reference proteome</keyword>
<dbReference type="Proteomes" id="UP000231823">
    <property type="component" value="Chromosome"/>
</dbReference>
<dbReference type="RefSeq" id="WP_100916954.1">
    <property type="nucleotide sequence ID" value="NZ_CP025057.1"/>
</dbReference>
<reference evidence="1 2" key="1">
    <citation type="submission" date="2017-12" db="EMBL/GenBank/DDBJ databases">
        <title>Complete genome sequence of Spiroplasma floricola 23-6 (ATCC 29989).</title>
        <authorList>
            <person name="Tsai Y.-M."/>
            <person name="Wu P.-S."/>
            <person name="Lo W.-S."/>
            <person name="Kuo C.-H."/>
        </authorList>
    </citation>
    <scope>NUCLEOTIDE SEQUENCE [LARGE SCALE GENOMIC DNA]</scope>
    <source>
        <strain evidence="1 2">23-6</strain>
    </source>
</reference>
<organism evidence="1 2">
    <name type="scientific">Spiroplasma floricola 23-6</name>
    <dbReference type="NCBI Taxonomy" id="1336749"/>
    <lineage>
        <taxon>Bacteria</taxon>
        <taxon>Bacillati</taxon>
        <taxon>Mycoplasmatota</taxon>
        <taxon>Mollicutes</taxon>
        <taxon>Entomoplasmatales</taxon>
        <taxon>Spiroplasmataceae</taxon>
        <taxon>Spiroplasma</taxon>
    </lineage>
</organism>
<evidence type="ECO:0000313" key="1">
    <source>
        <dbReference type="EMBL" id="AUB32000.1"/>
    </source>
</evidence>
<gene>
    <name evidence="1" type="ORF">SFLOR_v1c09520</name>
</gene>
<name>A0A2K8SGQ4_9MOLU</name>
<accession>A0A2K8SGQ4</accession>
<proteinExistence type="predicted"/>